<dbReference type="EMBL" id="JYFE01000074">
    <property type="protein sequence ID" value="KIT14412.1"/>
    <property type="molecule type" value="Genomic_DNA"/>
</dbReference>
<name>A0A0D1CI99_9RHOB</name>
<dbReference type="STRING" id="935700.jaqu_37000"/>
<evidence type="ECO:0000313" key="3">
    <source>
        <dbReference type="Proteomes" id="UP000032232"/>
    </source>
</evidence>
<organism evidence="2 3">
    <name type="scientific">Jannaschia aquimarina</name>
    <dbReference type="NCBI Taxonomy" id="935700"/>
    <lineage>
        <taxon>Bacteria</taxon>
        <taxon>Pseudomonadati</taxon>
        <taxon>Pseudomonadota</taxon>
        <taxon>Alphaproteobacteria</taxon>
        <taxon>Rhodobacterales</taxon>
        <taxon>Roseobacteraceae</taxon>
        <taxon>Jannaschia</taxon>
    </lineage>
</organism>
<evidence type="ECO:0000313" key="2">
    <source>
        <dbReference type="EMBL" id="KIT14412.1"/>
    </source>
</evidence>
<gene>
    <name evidence="2" type="ORF">jaqu_37000</name>
</gene>
<sequence length="223" mass="24021">MAQRAEALAEQDEAPFDVAEDEPEVEFIELADVHLTLAEDDLTAEDAAQTESNAADANPGPRFLTAPEAQGEMIETLVSEAVAEARPLEPGLSRSMRPRTRPAVLRDIAQAASPLAAPEVEGTRVAALPTASDADPAQLVPGTRVVQLGAFDSEAIARAEWERMQSRHGDYLSGKSRLIQRATSGGRDFWRLRVVGFADGSDTQRFCAAMIAQDQPCIPVTIR</sequence>
<dbReference type="Gene3D" id="3.30.70.1070">
    <property type="entry name" value="Sporulation related repeat"/>
    <property type="match status" value="1"/>
</dbReference>
<proteinExistence type="predicted"/>
<dbReference type="GO" id="GO:0042834">
    <property type="term" value="F:peptidoglycan binding"/>
    <property type="evidence" value="ECO:0007669"/>
    <property type="project" value="InterPro"/>
</dbReference>
<protein>
    <submittedName>
        <fullName evidence="2">Sporulation related domain protein</fullName>
    </submittedName>
</protein>
<accession>A0A0D1CI99</accession>
<feature type="domain" description="SPOR" evidence="1">
    <location>
        <begin position="138"/>
        <end position="223"/>
    </location>
</feature>
<dbReference type="InterPro" id="IPR036680">
    <property type="entry name" value="SPOR-like_sf"/>
</dbReference>
<evidence type="ECO:0000259" key="1">
    <source>
        <dbReference type="PROSITE" id="PS51724"/>
    </source>
</evidence>
<keyword evidence="3" id="KW-1185">Reference proteome</keyword>
<dbReference type="PROSITE" id="PS51724">
    <property type="entry name" value="SPOR"/>
    <property type="match status" value="1"/>
</dbReference>
<dbReference type="AlphaFoldDB" id="A0A0D1CI99"/>
<dbReference type="PATRIC" id="fig|935700.4.peg.3815"/>
<dbReference type="Proteomes" id="UP000032232">
    <property type="component" value="Unassembled WGS sequence"/>
</dbReference>
<dbReference type="InterPro" id="IPR007730">
    <property type="entry name" value="SPOR-like_dom"/>
</dbReference>
<comment type="caution">
    <text evidence="2">The sequence shown here is derived from an EMBL/GenBank/DDBJ whole genome shotgun (WGS) entry which is preliminary data.</text>
</comment>
<dbReference type="Pfam" id="PF05036">
    <property type="entry name" value="SPOR"/>
    <property type="match status" value="1"/>
</dbReference>
<reference evidence="2 3" key="1">
    <citation type="submission" date="2015-02" db="EMBL/GenBank/DDBJ databases">
        <title>Genome Sequence of Jannaschia aquimarina DSM28248, a member of the Roseobacter clade.</title>
        <authorList>
            <person name="Voget S."/>
            <person name="Daniel R."/>
        </authorList>
    </citation>
    <scope>NUCLEOTIDE SEQUENCE [LARGE SCALE GENOMIC DNA]</scope>
    <source>
        <strain evidence="2 3">GSW-M26</strain>
    </source>
</reference>